<accession>A0A4R7LH36</accession>
<feature type="domain" description="Helix-turn-helix" evidence="1">
    <location>
        <begin position="84"/>
        <end position="130"/>
    </location>
</feature>
<sequence length="153" mass="17206">MAKSMAFADHIPNEIDVEAASQLRQVLASIVDDPNSNNSLALVDKEGKPAQIVLTHAIAETFLDVLRLIQNGHGFHLIPHDAELSTQQAADLLNVSRPHLIKLLETDKIVFHTVGRHRRVKAKDLFQYMKVRDDEREKALQELAKNDIEFGLI</sequence>
<dbReference type="InterPro" id="IPR010093">
    <property type="entry name" value="SinI_DNA-bd"/>
</dbReference>
<reference evidence="2 3" key="1">
    <citation type="submission" date="2019-03" db="EMBL/GenBank/DDBJ databases">
        <title>Genomic Encyclopedia of Archaeal and Bacterial Type Strains, Phase II (KMG-II): from individual species to whole genera.</title>
        <authorList>
            <person name="Goeker M."/>
        </authorList>
    </citation>
    <scope>NUCLEOTIDE SEQUENCE [LARGE SCALE GENOMIC DNA]</scope>
    <source>
        <strain evidence="2 3">DSM 29467</strain>
    </source>
</reference>
<organism evidence="2 3">
    <name type="scientific">Litoreibacter halocynthiae</name>
    <dbReference type="NCBI Taxonomy" id="1242689"/>
    <lineage>
        <taxon>Bacteria</taxon>
        <taxon>Pseudomonadati</taxon>
        <taxon>Pseudomonadota</taxon>
        <taxon>Alphaproteobacteria</taxon>
        <taxon>Rhodobacterales</taxon>
        <taxon>Roseobacteraceae</taxon>
        <taxon>Litoreibacter</taxon>
    </lineage>
</organism>
<name>A0A4R7LH36_9RHOB</name>
<evidence type="ECO:0000313" key="2">
    <source>
        <dbReference type="EMBL" id="TDT73631.1"/>
    </source>
</evidence>
<proteinExistence type="predicted"/>
<dbReference type="OrthoDB" id="26212at2"/>
<dbReference type="GO" id="GO:0003677">
    <property type="term" value="F:DNA binding"/>
    <property type="evidence" value="ECO:0007669"/>
    <property type="project" value="InterPro"/>
</dbReference>
<gene>
    <name evidence="2" type="ORF">BDE40_2404</name>
</gene>
<protein>
    <submittedName>
        <fullName evidence="2">Excisionase family DNA binding protein</fullName>
    </submittedName>
</protein>
<comment type="caution">
    <text evidence="2">The sequence shown here is derived from an EMBL/GenBank/DDBJ whole genome shotgun (WGS) entry which is preliminary data.</text>
</comment>
<dbReference type="NCBIfam" id="TIGR01764">
    <property type="entry name" value="excise"/>
    <property type="match status" value="1"/>
</dbReference>
<dbReference type="RefSeq" id="WP_134014757.1">
    <property type="nucleotide sequence ID" value="NZ_SOBH01000003.1"/>
</dbReference>
<dbReference type="InterPro" id="IPR041657">
    <property type="entry name" value="HTH_17"/>
</dbReference>
<evidence type="ECO:0000313" key="3">
    <source>
        <dbReference type="Proteomes" id="UP000294563"/>
    </source>
</evidence>
<dbReference type="Pfam" id="PF12728">
    <property type="entry name" value="HTH_17"/>
    <property type="match status" value="1"/>
</dbReference>
<keyword evidence="3" id="KW-1185">Reference proteome</keyword>
<evidence type="ECO:0000259" key="1">
    <source>
        <dbReference type="Pfam" id="PF12728"/>
    </source>
</evidence>
<dbReference type="EMBL" id="SOBH01000003">
    <property type="protein sequence ID" value="TDT73631.1"/>
    <property type="molecule type" value="Genomic_DNA"/>
</dbReference>
<dbReference type="Proteomes" id="UP000294563">
    <property type="component" value="Unassembled WGS sequence"/>
</dbReference>
<dbReference type="AlphaFoldDB" id="A0A4R7LH36"/>